<dbReference type="EMBL" id="SIUB01000011">
    <property type="protein sequence ID" value="TBN47289.1"/>
    <property type="molecule type" value="Genomic_DNA"/>
</dbReference>
<keyword evidence="3" id="KW-0238">DNA-binding</keyword>
<name>A0A4Q9GBI5_9HYPH</name>
<dbReference type="Proteomes" id="UP000291613">
    <property type="component" value="Unassembled WGS sequence"/>
</dbReference>
<dbReference type="Gene3D" id="1.10.10.10">
    <property type="entry name" value="Winged helix-like DNA-binding domain superfamily/Winged helix DNA-binding domain"/>
    <property type="match status" value="1"/>
</dbReference>
<dbReference type="InterPro" id="IPR018356">
    <property type="entry name" value="Tscrpt_reg_HTH_DeoR_CS"/>
</dbReference>
<reference evidence="6 7" key="1">
    <citation type="submission" date="2019-02" db="EMBL/GenBank/DDBJ databases">
        <title>Hansschlegelia quercus sp. nov., a novel methylotrophic bacterium from buds of oak (Quercus robur L.).</title>
        <authorList>
            <person name="Agafonova N.V."/>
            <person name="Kaparullina E.N."/>
            <person name="Grouzdev D.S."/>
            <person name="Doronina N.V."/>
        </authorList>
    </citation>
    <scope>NUCLEOTIDE SEQUENCE [LARGE SCALE GENOMIC DNA]</scope>
    <source>
        <strain evidence="6 7">Dub</strain>
    </source>
</reference>
<sequence length="263" mass="27800">MKLSKSSRHEQILTQITQTPSLRVAELAGRMGVSTETIRRDLDELTEQGLVNRTYGGAVRTPSTEPSVGERHAFFVAERTRIARAASALIRPGNLVMIGAGATTTHVARRIALDHKNLTVVTHSFGVATVLALNPTITILIAPGTYLPSEGATVGAHTIRFLEQFAADVSITGASGMTPEGVSDALVEPAAVYGAIASRAAHAICVADHSKFDKLFAVRYAPFPLIGTLVTDAAPRGELAEALQRHGVRVIVAPEKRDVAGPA</sequence>
<organism evidence="6 7">
    <name type="scientific">Hansschlegelia quercus</name>
    <dbReference type="NCBI Taxonomy" id="2528245"/>
    <lineage>
        <taxon>Bacteria</taxon>
        <taxon>Pseudomonadati</taxon>
        <taxon>Pseudomonadota</taxon>
        <taxon>Alphaproteobacteria</taxon>
        <taxon>Hyphomicrobiales</taxon>
        <taxon>Methylopilaceae</taxon>
        <taxon>Hansschlegelia</taxon>
    </lineage>
</organism>
<keyword evidence="4" id="KW-0804">Transcription</keyword>
<evidence type="ECO:0000256" key="3">
    <source>
        <dbReference type="ARBA" id="ARBA00023125"/>
    </source>
</evidence>
<evidence type="ECO:0000259" key="5">
    <source>
        <dbReference type="PROSITE" id="PS51000"/>
    </source>
</evidence>
<keyword evidence="1" id="KW-0678">Repressor</keyword>
<dbReference type="SUPFAM" id="SSF100950">
    <property type="entry name" value="NagB/RpiA/CoA transferase-like"/>
    <property type="match status" value="1"/>
</dbReference>
<dbReference type="InterPro" id="IPR037171">
    <property type="entry name" value="NagB/RpiA_transferase-like"/>
</dbReference>
<proteinExistence type="predicted"/>
<protein>
    <submittedName>
        <fullName evidence="6">DeoR/GlpR transcriptional regulator</fullName>
    </submittedName>
</protein>
<evidence type="ECO:0000256" key="4">
    <source>
        <dbReference type="ARBA" id="ARBA00023163"/>
    </source>
</evidence>
<comment type="caution">
    <text evidence="6">The sequence shown here is derived from an EMBL/GenBank/DDBJ whole genome shotgun (WGS) entry which is preliminary data.</text>
</comment>
<dbReference type="RefSeq" id="WP_131004625.1">
    <property type="nucleotide sequence ID" value="NZ_JBHSZR010000010.1"/>
</dbReference>
<keyword evidence="2" id="KW-0805">Transcription regulation</keyword>
<dbReference type="GO" id="GO:0003677">
    <property type="term" value="F:DNA binding"/>
    <property type="evidence" value="ECO:0007669"/>
    <property type="project" value="UniProtKB-KW"/>
</dbReference>
<dbReference type="GO" id="GO:0003700">
    <property type="term" value="F:DNA-binding transcription factor activity"/>
    <property type="evidence" value="ECO:0007669"/>
    <property type="project" value="InterPro"/>
</dbReference>
<evidence type="ECO:0000313" key="7">
    <source>
        <dbReference type="Proteomes" id="UP000291613"/>
    </source>
</evidence>
<dbReference type="InterPro" id="IPR050313">
    <property type="entry name" value="Carb_Metab_HTH_regulators"/>
</dbReference>
<dbReference type="SUPFAM" id="SSF46785">
    <property type="entry name" value="Winged helix' DNA-binding domain"/>
    <property type="match status" value="1"/>
</dbReference>
<dbReference type="AlphaFoldDB" id="A0A4Q9GBI5"/>
<dbReference type="SMART" id="SM01134">
    <property type="entry name" value="DeoRC"/>
    <property type="match status" value="1"/>
</dbReference>
<evidence type="ECO:0000313" key="6">
    <source>
        <dbReference type="EMBL" id="TBN47289.1"/>
    </source>
</evidence>
<evidence type="ECO:0000256" key="1">
    <source>
        <dbReference type="ARBA" id="ARBA00022491"/>
    </source>
</evidence>
<evidence type="ECO:0000256" key="2">
    <source>
        <dbReference type="ARBA" id="ARBA00023015"/>
    </source>
</evidence>
<dbReference type="PROSITE" id="PS51000">
    <property type="entry name" value="HTH_DEOR_2"/>
    <property type="match status" value="1"/>
</dbReference>
<accession>A0A4Q9GBI5</accession>
<dbReference type="InterPro" id="IPR014036">
    <property type="entry name" value="DeoR-like_C"/>
</dbReference>
<dbReference type="InterPro" id="IPR036388">
    <property type="entry name" value="WH-like_DNA-bd_sf"/>
</dbReference>
<keyword evidence="7" id="KW-1185">Reference proteome</keyword>
<dbReference type="InterPro" id="IPR036390">
    <property type="entry name" value="WH_DNA-bd_sf"/>
</dbReference>
<dbReference type="PANTHER" id="PTHR30363">
    <property type="entry name" value="HTH-TYPE TRANSCRIPTIONAL REGULATOR SRLR-RELATED"/>
    <property type="match status" value="1"/>
</dbReference>
<dbReference type="OrthoDB" id="7849339at2"/>
<dbReference type="PANTHER" id="PTHR30363:SF4">
    <property type="entry name" value="GLYCEROL-3-PHOSPHATE REGULON REPRESSOR"/>
    <property type="match status" value="1"/>
</dbReference>
<dbReference type="SMART" id="SM00420">
    <property type="entry name" value="HTH_DEOR"/>
    <property type="match status" value="1"/>
</dbReference>
<dbReference type="Gene3D" id="3.40.50.1360">
    <property type="match status" value="1"/>
</dbReference>
<dbReference type="Pfam" id="PF08220">
    <property type="entry name" value="HTH_DeoR"/>
    <property type="match status" value="1"/>
</dbReference>
<dbReference type="PROSITE" id="PS00894">
    <property type="entry name" value="HTH_DEOR_1"/>
    <property type="match status" value="1"/>
</dbReference>
<dbReference type="PRINTS" id="PR00037">
    <property type="entry name" value="HTHLACR"/>
</dbReference>
<dbReference type="InterPro" id="IPR001034">
    <property type="entry name" value="DeoR_HTH"/>
</dbReference>
<dbReference type="Pfam" id="PF00455">
    <property type="entry name" value="DeoRC"/>
    <property type="match status" value="1"/>
</dbReference>
<feature type="domain" description="HTH deoR-type" evidence="5">
    <location>
        <begin position="5"/>
        <end position="60"/>
    </location>
</feature>
<gene>
    <name evidence="6" type="ORF">EYR15_16235</name>
</gene>